<feature type="transmembrane region" description="Helical" evidence="1">
    <location>
        <begin position="59"/>
        <end position="81"/>
    </location>
</feature>
<dbReference type="PATRIC" id="fig|883111.3.peg.751"/>
<keyword evidence="1" id="KW-1133">Transmembrane helix</keyword>
<evidence type="ECO:0008006" key="4">
    <source>
        <dbReference type="Google" id="ProtNLM"/>
    </source>
</evidence>
<dbReference type="Proteomes" id="UP000004465">
    <property type="component" value="Unassembled WGS sequence"/>
</dbReference>
<protein>
    <recommendedName>
        <fullName evidence="4">Alkaline shock response membrane anchor protein AmaP</fullName>
    </recommendedName>
</protein>
<dbReference type="STRING" id="883111.HMPREF9706_00754"/>
<name>K1MEQ5_9LACT</name>
<proteinExistence type="predicted"/>
<keyword evidence="3" id="KW-1185">Reference proteome</keyword>
<dbReference type="EMBL" id="AGZD01000007">
    <property type="protein sequence ID" value="EKB54564.1"/>
    <property type="molecule type" value="Genomic_DNA"/>
</dbReference>
<comment type="caution">
    <text evidence="2">The sequence shown here is derived from an EMBL/GenBank/DDBJ whole genome shotgun (WGS) entry which is preliminary data.</text>
</comment>
<evidence type="ECO:0000313" key="2">
    <source>
        <dbReference type="EMBL" id="EKB54564.1"/>
    </source>
</evidence>
<dbReference type="AlphaFoldDB" id="K1MEQ5"/>
<gene>
    <name evidence="2" type="ORF">HMPREF9706_00754</name>
</gene>
<reference evidence="2 3" key="1">
    <citation type="submission" date="2012-07" db="EMBL/GenBank/DDBJ databases">
        <title>The Genome Sequence of Facklamia hominis CCUG 36813.</title>
        <authorList>
            <consortium name="The Broad Institute Genome Sequencing Platform"/>
            <person name="Earl A."/>
            <person name="Ward D."/>
            <person name="Feldgarden M."/>
            <person name="Gevers D."/>
            <person name="Huys G."/>
            <person name="Walker B."/>
            <person name="Young S.K."/>
            <person name="Zeng Q."/>
            <person name="Gargeya S."/>
            <person name="Fitzgerald M."/>
            <person name="Haas B."/>
            <person name="Abouelleil A."/>
            <person name="Alvarado L."/>
            <person name="Arachchi H.M."/>
            <person name="Berlin A.M."/>
            <person name="Chapman S.B."/>
            <person name="Goldberg J."/>
            <person name="Griggs A."/>
            <person name="Gujja S."/>
            <person name="Hansen M."/>
            <person name="Howarth C."/>
            <person name="Imamovic A."/>
            <person name="Larimer J."/>
            <person name="McCowen C."/>
            <person name="Montmayeur A."/>
            <person name="Murphy C."/>
            <person name="Neiman D."/>
            <person name="Pearson M."/>
            <person name="Priest M."/>
            <person name="Roberts A."/>
            <person name="Saif S."/>
            <person name="Shea T."/>
            <person name="Sisk P."/>
            <person name="Sykes S."/>
            <person name="Wortman J."/>
            <person name="Nusbaum C."/>
            <person name="Birren B."/>
        </authorList>
    </citation>
    <scope>NUCLEOTIDE SEQUENCE [LARGE SCALE GENOMIC DNA]</scope>
    <source>
        <strain evidence="2 3">CCUG 36813</strain>
    </source>
</reference>
<dbReference type="NCBIfam" id="NF033218">
    <property type="entry name" value="anchor_AmaP"/>
    <property type="match status" value="1"/>
</dbReference>
<sequence length="195" mass="22308">MKGCEEYFMKKSFKWLLLVLTIFAISLLWPNMVNYHQIATSKSLMLKGYSSIAAVSGSYIYWGSLVLVVLLVVGIIACFLMPDKQEGIELRDNRGKLVVRPNAIVGMIQALLDNEEAVDYYSSKVTVEKNKIKVYVIVSLRRTSDLYGQANQLAERIRSEIRQLIGRDYPAEVELEFKDISNEENQKFKTKSRVL</sequence>
<keyword evidence="1" id="KW-0472">Membrane</keyword>
<evidence type="ECO:0000256" key="1">
    <source>
        <dbReference type="SAM" id="Phobius"/>
    </source>
</evidence>
<organism evidence="2 3">
    <name type="scientific">Facklamia hominis CCUG 36813</name>
    <dbReference type="NCBI Taxonomy" id="883111"/>
    <lineage>
        <taxon>Bacteria</taxon>
        <taxon>Bacillati</taxon>
        <taxon>Bacillota</taxon>
        <taxon>Bacilli</taxon>
        <taxon>Lactobacillales</taxon>
        <taxon>Aerococcaceae</taxon>
        <taxon>Facklamia</taxon>
    </lineage>
</organism>
<accession>K1MEQ5</accession>
<keyword evidence="1" id="KW-0812">Transmembrane</keyword>
<feature type="transmembrane region" description="Helical" evidence="1">
    <location>
        <begin position="12"/>
        <end position="29"/>
    </location>
</feature>
<dbReference type="HOGENOM" id="CLU_119961_1_0_9"/>
<evidence type="ECO:0000313" key="3">
    <source>
        <dbReference type="Proteomes" id="UP000004465"/>
    </source>
</evidence>